<name>A0A6J4R8Q5_9ACTN</name>
<feature type="non-terminal residue" evidence="1">
    <location>
        <position position="1"/>
    </location>
</feature>
<gene>
    <name evidence="1" type="ORF">AVDCRST_MAG58-3633</name>
</gene>
<reference evidence="1" key="1">
    <citation type="submission" date="2020-02" db="EMBL/GenBank/DDBJ databases">
        <authorList>
            <person name="Meier V. D."/>
        </authorList>
    </citation>
    <scope>NUCLEOTIDE SEQUENCE</scope>
    <source>
        <strain evidence="1">AVDCRST_MAG58</strain>
    </source>
</reference>
<organism evidence="1">
    <name type="scientific">uncultured Rubrobacteraceae bacterium</name>
    <dbReference type="NCBI Taxonomy" id="349277"/>
    <lineage>
        <taxon>Bacteria</taxon>
        <taxon>Bacillati</taxon>
        <taxon>Actinomycetota</taxon>
        <taxon>Rubrobacteria</taxon>
        <taxon>Rubrobacterales</taxon>
        <taxon>Rubrobacteraceae</taxon>
        <taxon>environmental samples</taxon>
    </lineage>
</organism>
<dbReference type="EMBL" id="CADCVF010000076">
    <property type="protein sequence ID" value="CAA9467263.1"/>
    <property type="molecule type" value="Genomic_DNA"/>
</dbReference>
<proteinExistence type="predicted"/>
<protein>
    <submittedName>
        <fullName evidence="1">Uncharacterized protein</fullName>
    </submittedName>
</protein>
<sequence>CPSSAPTSLSAEPITQIIQANETYVLTAYTESSAAFPGCRWPGLGIYWSEGNDLWGSCCGKERD</sequence>
<evidence type="ECO:0000313" key="1">
    <source>
        <dbReference type="EMBL" id="CAA9467263.1"/>
    </source>
</evidence>
<dbReference type="AlphaFoldDB" id="A0A6J4R8Q5"/>
<accession>A0A6J4R8Q5</accession>
<feature type="non-terminal residue" evidence="1">
    <location>
        <position position="64"/>
    </location>
</feature>